<keyword evidence="7" id="KW-1185">Reference proteome</keyword>
<dbReference type="GO" id="GO:0000976">
    <property type="term" value="F:transcription cis-regulatory region binding"/>
    <property type="evidence" value="ECO:0007669"/>
    <property type="project" value="TreeGrafter"/>
</dbReference>
<comment type="similarity">
    <text evidence="1">Belongs to the LysR transcriptional regulatory family.</text>
</comment>
<gene>
    <name evidence="6" type="ORF">GCM10007971_30700</name>
</gene>
<evidence type="ECO:0000256" key="4">
    <source>
        <dbReference type="ARBA" id="ARBA00023163"/>
    </source>
</evidence>
<keyword evidence="2" id="KW-0805">Transcription regulation</keyword>
<reference evidence="6" key="1">
    <citation type="journal article" date="2014" name="Int. J. Syst. Evol. Microbiol.">
        <title>Complete genome sequence of Corynebacterium casei LMG S-19264T (=DSM 44701T), isolated from a smear-ripened cheese.</title>
        <authorList>
            <consortium name="US DOE Joint Genome Institute (JGI-PGF)"/>
            <person name="Walter F."/>
            <person name="Albersmeier A."/>
            <person name="Kalinowski J."/>
            <person name="Ruckert C."/>
        </authorList>
    </citation>
    <scope>NUCLEOTIDE SEQUENCE</scope>
    <source>
        <strain evidence="6">JCM 17251</strain>
    </source>
</reference>
<evidence type="ECO:0000313" key="7">
    <source>
        <dbReference type="Proteomes" id="UP000624041"/>
    </source>
</evidence>
<evidence type="ECO:0000256" key="3">
    <source>
        <dbReference type="ARBA" id="ARBA00023125"/>
    </source>
</evidence>
<dbReference type="Pfam" id="PF03466">
    <property type="entry name" value="LysR_substrate"/>
    <property type="match status" value="1"/>
</dbReference>
<dbReference type="GO" id="GO:0006355">
    <property type="term" value="P:regulation of DNA-templated transcription"/>
    <property type="evidence" value="ECO:0007669"/>
    <property type="project" value="TreeGrafter"/>
</dbReference>
<evidence type="ECO:0000313" key="6">
    <source>
        <dbReference type="EMBL" id="GGN63627.1"/>
    </source>
</evidence>
<organism evidence="6 7">
    <name type="scientific">Oceanobacillus indicireducens</name>
    <dbReference type="NCBI Taxonomy" id="1004261"/>
    <lineage>
        <taxon>Bacteria</taxon>
        <taxon>Bacillati</taxon>
        <taxon>Bacillota</taxon>
        <taxon>Bacilli</taxon>
        <taxon>Bacillales</taxon>
        <taxon>Bacillaceae</taxon>
        <taxon>Oceanobacillus</taxon>
    </lineage>
</organism>
<keyword evidence="3" id="KW-0238">DNA-binding</keyword>
<dbReference type="PANTHER" id="PTHR30126">
    <property type="entry name" value="HTH-TYPE TRANSCRIPTIONAL REGULATOR"/>
    <property type="match status" value="1"/>
</dbReference>
<protein>
    <recommendedName>
        <fullName evidence="5">LysR substrate-binding domain-containing protein</fullName>
    </recommendedName>
</protein>
<keyword evidence="4" id="KW-0804">Transcription</keyword>
<proteinExistence type="inferred from homology"/>
<sequence>MIEEMKKEFQECSNPSGTLEIGTVETVTKLPMILSNFHKNYPNVELTLKTGVNNDLINDILNRKLDGAFVTGFGRHPDIEQIEVFKEELVLIADNKEVSYSSLKNRPMLVFSKGCSYRARLENWLHDSGIVNAKVMEFGTLETILESVIAGLGISLVPKSTVRYLK</sequence>
<dbReference type="AlphaFoldDB" id="A0A917Y2N8"/>
<feature type="domain" description="LysR substrate-binding" evidence="5">
    <location>
        <begin position="15"/>
        <end position="163"/>
    </location>
</feature>
<accession>A0A917Y2N8</accession>
<reference evidence="6" key="2">
    <citation type="submission" date="2020-09" db="EMBL/GenBank/DDBJ databases">
        <authorList>
            <person name="Sun Q."/>
            <person name="Ohkuma M."/>
        </authorList>
    </citation>
    <scope>NUCLEOTIDE SEQUENCE</scope>
    <source>
        <strain evidence="6">JCM 17251</strain>
    </source>
</reference>
<dbReference type="PANTHER" id="PTHR30126:SF40">
    <property type="entry name" value="HTH-TYPE TRANSCRIPTIONAL REGULATOR GLTR"/>
    <property type="match status" value="1"/>
</dbReference>
<evidence type="ECO:0000259" key="5">
    <source>
        <dbReference type="Pfam" id="PF03466"/>
    </source>
</evidence>
<evidence type="ECO:0000256" key="2">
    <source>
        <dbReference type="ARBA" id="ARBA00023015"/>
    </source>
</evidence>
<dbReference type="Proteomes" id="UP000624041">
    <property type="component" value="Unassembled WGS sequence"/>
</dbReference>
<evidence type="ECO:0000256" key="1">
    <source>
        <dbReference type="ARBA" id="ARBA00009437"/>
    </source>
</evidence>
<comment type="caution">
    <text evidence="6">The sequence shown here is derived from an EMBL/GenBank/DDBJ whole genome shotgun (WGS) entry which is preliminary data.</text>
</comment>
<dbReference type="Gene3D" id="3.40.190.290">
    <property type="match status" value="1"/>
</dbReference>
<dbReference type="InterPro" id="IPR005119">
    <property type="entry name" value="LysR_subst-bd"/>
</dbReference>
<dbReference type="EMBL" id="BMOS01000028">
    <property type="protein sequence ID" value="GGN63627.1"/>
    <property type="molecule type" value="Genomic_DNA"/>
</dbReference>
<dbReference type="SUPFAM" id="SSF53850">
    <property type="entry name" value="Periplasmic binding protein-like II"/>
    <property type="match status" value="1"/>
</dbReference>
<name>A0A917Y2N8_9BACI</name>